<dbReference type="InterPro" id="IPR036390">
    <property type="entry name" value="WH_DNA-bd_sf"/>
</dbReference>
<dbReference type="SUPFAM" id="SSF52540">
    <property type="entry name" value="P-loop containing nucleoside triphosphate hydrolases"/>
    <property type="match status" value="1"/>
</dbReference>
<dbReference type="Pfam" id="PF01582">
    <property type="entry name" value="TIR"/>
    <property type="match status" value="1"/>
</dbReference>
<evidence type="ECO:0000256" key="4">
    <source>
        <dbReference type="ARBA" id="ARBA00022801"/>
    </source>
</evidence>
<dbReference type="InterPro" id="IPR000157">
    <property type="entry name" value="TIR_dom"/>
</dbReference>
<name>A0ABD1N437_9FABA</name>
<dbReference type="PROSITE" id="PS50104">
    <property type="entry name" value="TIR"/>
    <property type="match status" value="1"/>
</dbReference>
<dbReference type="Pfam" id="PF07725">
    <property type="entry name" value="LRR_3"/>
    <property type="match status" value="1"/>
</dbReference>
<keyword evidence="4" id="KW-0378">Hydrolase</keyword>
<proteinExistence type="predicted"/>
<evidence type="ECO:0000256" key="7">
    <source>
        <dbReference type="ARBA" id="ARBA00047304"/>
    </source>
</evidence>
<keyword evidence="2" id="KW-0433">Leucine-rich repeat</keyword>
<dbReference type="EMBL" id="JBGMDY010000002">
    <property type="protein sequence ID" value="KAL2342408.1"/>
    <property type="molecule type" value="Genomic_DNA"/>
</dbReference>
<evidence type="ECO:0000313" key="9">
    <source>
        <dbReference type="EMBL" id="KAL2342408.1"/>
    </source>
</evidence>
<dbReference type="InterPro" id="IPR011713">
    <property type="entry name" value="Leu-rich_rpt_3"/>
</dbReference>
<sequence>MSEPGSCASIPLVKYDVFISFRGEDTRDNFISHLIAELERKNIDTFTDYSLERGEEISSTLQKAIEESQIYVLVFSQDYASSTWCLDELRSILECSKTYERHVIPVFYKVDPSTVRKQTERYAEAFKEHEERFKENVYRVNAWKAALTEAAGLSGWDSQATRPEHTLVVKIVEDILRKLKIDSICDLQDGIIGIDNNIAKIRSLLHLESPDIRFLGIWGMGGIGKTTIARQIYHKLALKFRSSSLIFNCQKEIEKHGVDHIRNKYSSELLDEKHLSHISSFSIKRLKQTKVLLIIDDVNNSDHLQDLIGGHGNFGPGSRIIVTSRDVQVLNNAKADEIYEVKEMDFQDSLKLFSLNAFKQNHPEETYMDLSVKVLSYAKGIPLALKVLGSLLHGKTREEWESQLQKLKKIPEKDILEVLKLSYDGLGEDQKNIFLDMACFYGGYEEILAAQTLDDCGFFAKIGMAVLKDRCLISAWEGKIVMHDLIQEMGQNIVRQECVKNPGKRSRLWEVEEIEQVLRKNKGTDAIECLLLDITKIKEVELHAETFNKMDNLRMLHFSKPSERYWDYSNLSVGSSLESLPDSLKILHWDNFPQRSLPQNYCPENLVRLEMRRSKLEQLWEGDQVFQVYMLLYVLYGVPFENNNSTRKKIIIKY</sequence>
<dbReference type="SUPFAM" id="SSF46785">
    <property type="entry name" value="Winged helix' DNA-binding domain"/>
    <property type="match status" value="1"/>
</dbReference>
<comment type="caution">
    <text evidence="9">The sequence shown here is derived from an EMBL/GenBank/DDBJ whole genome shotgun (WGS) entry which is preliminary data.</text>
</comment>
<dbReference type="SUPFAM" id="SSF52200">
    <property type="entry name" value="Toll/Interleukin receptor TIR domain"/>
    <property type="match status" value="1"/>
</dbReference>
<dbReference type="GO" id="GO:0061809">
    <property type="term" value="F:NAD+ nucleosidase activity, cyclic ADP-ribose generating"/>
    <property type="evidence" value="ECO:0007669"/>
    <property type="project" value="UniProtKB-EC"/>
</dbReference>
<comment type="catalytic activity">
    <reaction evidence="7">
        <text>NAD(+) + H2O = ADP-D-ribose + nicotinamide + H(+)</text>
        <dbReference type="Rhea" id="RHEA:16301"/>
        <dbReference type="ChEBI" id="CHEBI:15377"/>
        <dbReference type="ChEBI" id="CHEBI:15378"/>
        <dbReference type="ChEBI" id="CHEBI:17154"/>
        <dbReference type="ChEBI" id="CHEBI:57540"/>
        <dbReference type="ChEBI" id="CHEBI:57967"/>
        <dbReference type="EC" id="3.2.2.6"/>
    </reaction>
    <physiologicalReaction direction="left-to-right" evidence="7">
        <dbReference type="Rhea" id="RHEA:16302"/>
    </physiologicalReaction>
</comment>
<dbReference type="Pfam" id="PF23282">
    <property type="entry name" value="WHD_ROQ1"/>
    <property type="match status" value="1"/>
</dbReference>
<dbReference type="FunFam" id="3.40.50.10140:FF:000007">
    <property type="entry name" value="Disease resistance protein (TIR-NBS-LRR class)"/>
    <property type="match status" value="1"/>
</dbReference>
<dbReference type="SMART" id="SM00255">
    <property type="entry name" value="TIR"/>
    <property type="match status" value="1"/>
</dbReference>
<dbReference type="PANTHER" id="PTHR11017">
    <property type="entry name" value="LEUCINE-RICH REPEAT-CONTAINING PROTEIN"/>
    <property type="match status" value="1"/>
</dbReference>
<dbReference type="FunFam" id="1.10.8.430:FF:000002">
    <property type="entry name" value="Disease resistance protein (TIR-NBS-LRR class)"/>
    <property type="match status" value="1"/>
</dbReference>
<evidence type="ECO:0000256" key="6">
    <source>
        <dbReference type="ARBA" id="ARBA00023027"/>
    </source>
</evidence>
<dbReference type="InterPro" id="IPR027417">
    <property type="entry name" value="P-loop_NTPase"/>
</dbReference>
<dbReference type="Gene3D" id="1.10.8.430">
    <property type="entry name" value="Helical domain of apoptotic protease-activating factors"/>
    <property type="match status" value="1"/>
</dbReference>
<dbReference type="AlphaFoldDB" id="A0ABD1N437"/>
<dbReference type="InterPro" id="IPR002182">
    <property type="entry name" value="NB-ARC"/>
</dbReference>
<dbReference type="EC" id="3.2.2.6" evidence="1"/>
<evidence type="ECO:0000256" key="1">
    <source>
        <dbReference type="ARBA" id="ARBA00011982"/>
    </source>
</evidence>
<reference evidence="9 10" key="1">
    <citation type="submission" date="2024-08" db="EMBL/GenBank/DDBJ databases">
        <title>Insights into the chromosomal genome structure of Flemingia macrophylla.</title>
        <authorList>
            <person name="Ding Y."/>
            <person name="Zhao Y."/>
            <person name="Bi W."/>
            <person name="Wu M."/>
            <person name="Zhao G."/>
            <person name="Gong Y."/>
            <person name="Li W."/>
            <person name="Zhang P."/>
        </authorList>
    </citation>
    <scope>NUCLEOTIDE SEQUENCE [LARGE SCALE GENOMIC DNA]</scope>
    <source>
        <strain evidence="9">DYQJB</strain>
        <tissue evidence="9">Leaf</tissue>
    </source>
</reference>
<dbReference type="Proteomes" id="UP001603857">
    <property type="component" value="Unassembled WGS sequence"/>
</dbReference>
<feature type="domain" description="TIR" evidence="8">
    <location>
        <begin position="13"/>
        <end position="179"/>
    </location>
</feature>
<keyword evidence="3" id="KW-0677">Repeat</keyword>
<protein>
    <recommendedName>
        <fullName evidence="1">ADP-ribosyl cyclase/cyclic ADP-ribose hydrolase</fullName>
        <ecNumber evidence="1">3.2.2.6</ecNumber>
    </recommendedName>
</protein>
<keyword evidence="5" id="KW-0611">Plant defense</keyword>
<dbReference type="Gene3D" id="3.40.50.300">
    <property type="entry name" value="P-loop containing nucleotide triphosphate hydrolases"/>
    <property type="match status" value="1"/>
</dbReference>
<dbReference type="Pfam" id="PF00931">
    <property type="entry name" value="NB-ARC"/>
    <property type="match status" value="1"/>
</dbReference>
<evidence type="ECO:0000256" key="3">
    <source>
        <dbReference type="ARBA" id="ARBA00022737"/>
    </source>
</evidence>
<dbReference type="PRINTS" id="PR00364">
    <property type="entry name" value="DISEASERSIST"/>
</dbReference>
<dbReference type="InterPro" id="IPR058192">
    <property type="entry name" value="WHD_ROQ1-like"/>
</dbReference>
<dbReference type="GO" id="GO:0006952">
    <property type="term" value="P:defense response"/>
    <property type="evidence" value="ECO:0007669"/>
    <property type="project" value="UniProtKB-KW"/>
</dbReference>
<dbReference type="InterPro" id="IPR044974">
    <property type="entry name" value="Disease_R_plants"/>
</dbReference>
<dbReference type="Gene3D" id="3.40.50.10140">
    <property type="entry name" value="Toll/interleukin-1 receptor homology (TIR) domain"/>
    <property type="match status" value="1"/>
</dbReference>
<gene>
    <name evidence="9" type="ORF">Fmac_003693</name>
</gene>
<organism evidence="9 10">
    <name type="scientific">Flemingia macrophylla</name>
    <dbReference type="NCBI Taxonomy" id="520843"/>
    <lineage>
        <taxon>Eukaryota</taxon>
        <taxon>Viridiplantae</taxon>
        <taxon>Streptophyta</taxon>
        <taxon>Embryophyta</taxon>
        <taxon>Tracheophyta</taxon>
        <taxon>Spermatophyta</taxon>
        <taxon>Magnoliopsida</taxon>
        <taxon>eudicotyledons</taxon>
        <taxon>Gunneridae</taxon>
        <taxon>Pentapetalae</taxon>
        <taxon>rosids</taxon>
        <taxon>fabids</taxon>
        <taxon>Fabales</taxon>
        <taxon>Fabaceae</taxon>
        <taxon>Papilionoideae</taxon>
        <taxon>50 kb inversion clade</taxon>
        <taxon>NPAAA clade</taxon>
        <taxon>indigoferoid/millettioid clade</taxon>
        <taxon>Phaseoleae</taxon>
        <taxon>Flemingia</taxon>
    </lineage>
</organism>
<accession>A0ABD1N437</accession>
<evidence type="ECO:0000256" key="2">
    <source>
        <dbReference type="ARBA" id="ARBA00022614"/>
    </source>
</evidence>
<dbReference type="InterPro" id="IPR035897">
    <property type="entry name" value="Toll_tir_struct_dom_sf"/>
</dbReference>
<dbReference type="InterPro" id="IPR042197">
    <property type="entry name" value="Apaf_helical"/>
</dbReference>
<dbReference type="PANTHER" id="PTHR11017:SF568">
    <property type="entry name" value="ADP-RIBOSYL CYCLASE_CYCLIC ADP-RIBOSE HYDROLASE"/>
    <property type="match status" value="1"/>
</dbReference>
<keyword evidence="10" id="KW-1185">Reference proteome</keyword>
<keyword evidence="6" id="KW-0520">NAD</keyword>
<evidence type="ECO:0000256" key="5">
    <source>
        <dbReference type="ARBA" id="ARBA00022821"/>
    </source>
</evidence>
<evidence type="ECO:0000259" key="8">
    <source>
        <dbReference type="PROSITE" id="PS50104"/>
    </source>
</evidence>
<evidence type="ECO:0000313" key="10">
    <source>
        <dbReference type="Proteomes" id="UP001603857"/>
    </source>
</evidence>